<feature type="chain" id="PRO_5041655088" description="6-phosphogluconolactonase" evidence="3">
    <location>
        <begin position="21"/>
        <end position="548"/>
    </location>
</feature>
<dbReference type="InterPro" id="IPR019405">
    <property type="entry name" value="Lactonase_7-beta_prop"/>
</dbReference>
<evidence type="ECO:0008006" key="6">
    <source>
        <dbReference type="Google" id="ProtNLM"/>
    </source>
</evidence>
<evidence type="ECO:0000256" key="2">
    <source>
        <dbReference type="ARBA" id="ARBA00022526"/>
    </source>
</evidence>
<dbReference type="AlphaFoldDB" id="A0AA91DHW2"/>
<dbReference type="SUPFAM" id="SSF50974">
    <property type="entry name" value="Nitrous oxide reductase, N-terminal domain"/>
    <property type="match status" value="1"/>
</dbReference>
<accession>A0AA91DHW2</accession>
<evidence type="ECO:0000313" key="5">
    <source>
        <dbReference type="Proteomes" id="UP000077852"/>
    </source>
</evidence>
<dbReference type="PANTHER" id="PTHR30344:SF1">
    <property type="entry name" value="6-PHOSPHOGLUCONOLACTONASE"/>
    <property type="match status" value="1"/>
</dbReference>
<dbReference type="PANTHER" id="PTHR30344">
    <property type="entry name" value="6-PHOSPHOGLUCONOLACTONASE-RELATED"/>
    <property type="match status" value="1"/>
</dbReference>
<keyword evidence="2" id="KW-0119">Carbohydrate metabolism</keyword>
<gene>
    <name evidence="4" type="ORF">A3K87_03205</name>
</gene>
<evidence type="ECO:0000313" key="4">
    <source>
        <dbReference type="EMBL" id="OAK58035.1"/>
    </source>
</evidence>
<dbReference type="GO" id="GO:0005829">
    <property type="term" value="C:cytosol"/>
    <property type="evidence" value="ECO:0007669"/>
    <property type="project" value="TreeGrafter"/>
</dbReference>
<feature type="signal peptide" evidence="3">
    <location>
        <begin position="1"/>
        <end position="20"/>
    </location>
</feature>
<evidence type="ECO:0000256" key="3">
    <source>
        <dbReference type="SAM" id="SignalP"/>
    </source>
</evidence>
<dbReference type="PROSITE" id="PS51257">
    <property type="entry name" value="PROKAR_LIPOPROTEIN"/>
    <property type="match status" value="1"/>
</dbReference>
<dbReference type="InterPro" id="IPR050282">
    <property type="entry name" value="Cycloisomerase_2"/>
</dbReference>
<comment type="similarity">
    <text evidence="1">Belongs to the cycloisomerase 2 family.</text>
</comment>
<sequence length="548" mass="54423">MRKASLLLVPLAVLSCGGGGGGGAGFSAFPLPIGGAGSGGTPAVQASTYAVGGSVSGLVGSGLVLQQAGSADVAVAADGRFVFGDRRAKGASYAVTVKQQPANPPQTCTVNRGAGTVGEADVGDIAVVCSASAFNVSVKVTKLAGGDRVVLQNNAGDDLTVTANGTFSFAAPVASGAGYGVTVKTQPAAAQTCVAHGAFGTVGASDVTSVEVRCTDVGLSRFAYTPNEGSNNASAFEIGAGGSLPAPTTVAAGSSPQHMTVDPSGRYAYVAGLLSSTVFVFSIDPGTGALLLVQTVFVNSARFIAIEPQGRFAYVLGNRSVVQFAIDSATGQLGAATSFATGGSPNDFWMAIDGESRFAYLPHLDGSVDVLAIDATSGALSGPVQSVVLPVGLQAFNVALEPSGRFAYVAATAPNPAPSRLIAYAIDPRAGTLTQVASADTGMAGRGLGIDPTGRFVYVANVNAANVSAFAIDARTGVPTPLSGSPFATGGSGPTSISVDRTGRRVYTANQISSTVSVFDIDPVTGALSSPVQFPSGGTSPQYVALTK</sequence>
<dbReference type="GO" id="GO:0017057">
    <property type="term" value="F:6-phosphogluconolactonase activity"/>
    <property type="evidence" value="ECO:0007669"/>
    <property type="project" value="TreeGrafter"/>
</dbReference>
<protein>
    <recommendedName>
        <fullName evidence="6">6-phosphogluconolactonase</fullName>
    </recommendedName>
</protein>
<reference evidence="4 5" key="1">
    <citation type="submission" date="2016-03" db="EMBL/GenBank/DDBJ databases">
        <title>Genome sequence of Variovorax paradoxus KB5.</title>
        <authorList>
            <person name="Jeong H."/>
            <person name="Hong C.E."/>
            <person name="Jo S.H."/>
            <person name="Park J.M."/>
        </authorList>
    </citation>
    <scope>NUCLEOTIDE SEQUENCE [LARGE SCALE GENOMIC DNA]</scope>
    <source>
        <strain evidence="4 5">KB5</strain>
    </source>
</reference>
<dbReference type="InterPro" id="IPR011045">
    <property type="entry name" value="N2O_reductase_N"/>
</dbReference>
<dbReference type="Pfam" id="PF10282">
    <property type="entry name" value="Lactonase"/>
    <property type="match status" value="2"/>
</dbReference>
<dbReference type="InterPro" id="IPR015943">
    <property type="entry name" value="WD40/YVTN_repeat-like_dom_sf"/>
</dbReference>
<dbReference type="EMBL" id="LVHG01000084">
    <property type="protein sequence ID" value="OAK58035.1"/>
    <property type="molecule type" value="Genomic_DNA"/>
</dbReference>
<proteinExistence type="inferred from homology"/>
<comment type="caution">
    <text evidence="4">The sequence shown here is derived from an EMBL/GenBank/DDBJ whole genome shotgun (WGS) entry which is preliminary data.</text>
</comment>
<dbReference type="GO" id="GO:0006006">
    <property type="term" value="P:glucose metabolic process"/>
    <property type="evidence" value="ECO:0007669"/>
    <property type="project" value="UniProtKB-KW"/>
</dbReference>
<evidence type="ECO:0000256" key="1">
    <source>
        <dbReference type="ARBA" id="ARBA00005564"/>
    </source>
</evidence>
<keyword evidence="2" id="KW-0313">Glucose metabolism</keyword>
<dbReference type="Gene3D" id="2.130.10.10">
    <property type="entry name" value="YVTN repeat-like/Quinoprotein amine dehydrogenase"/>
    <property type="match status" value="3"/>
</dbReference>
<organism evidence="4 5">
    <name type="scientific">Variovorax paradoxus</name>
    <dbReference type="NCBI Taxonomy" id="34073"/>
    <lineage>
        <taxon>Bacteria</taxon>
        <taxon>Pseudomonadati</taxon>
        <taxon>Pseudomonadota</taxon>
        <taxon>Betaproteobacteria</taxon>
        <taxon>Burkholderiales</taxon>
        <taxon>Comamonadaceae</taxon>
        <taxon>Variovorax</taxon>
    </lineage>
</organism>
<dbReference type="Proteomes" id="UP000077852">
    <property type="component" value="Unassembled WGS sequence"/>
</dbReference>
<name>A0AA91DHW2_VARPD</name>
<keyword evidence="3" id="KW-0732">Signal</keyword>